<protein>
    <submittedName>
        <fullName evidence="2">Zinc ribbon domain protein</fullName>
    </submittedName>
</protein>
<dbReference type="EMBL" id="SJPL01000001">
    <property type="protein sequence ID" value="TWT69046.1"/>
    <property type="molecule type" value="Genomic_DNA"/>
</dbReference>
<sequence length="76" mass="7676">MPLYEYECKTCEKTVEVLVRNETEKPECPGCGDHDLEKLISVPASPAVKSAGGSSLPMAGDCGAPGGCCGGGACGI</sequence>
<dbReference type="Pfam" id="PF09723">
    <property type="entry name" value="Zn_ribbon_8"/>
    <property type="match status" value="1"/>
</dbReference>
<proteinExistence type="predicted"/>
<evidence type="ECO:0000313" key="3">
    <source>
        <dbReference type="Proteomes" id="UP000317238"/>
    </source>
</evidence>
<feature type="domain" description="Putative regulatory protein FmdB zinc ribbon" evidence="1">
    <location>
        <begin position="1"/>
        <end position="41"/>
    </location>
</feature>
<dbReference type="SMART" id="SM00834">
    <property type="entry name" value="CxxC_CXXC_SSSS"/>
    <property type="match status" value="1"/>
</dbReference>
<evidence type="ECO:0000259" key="1">
    <source>
        <dbReference type="SMART" id="SM00834"/>
    </source>
</evidence>
<dbReference type="Proteomes" id="UP000317238">
    <property type="component" value="Unassembled WGS sequence"/>
</dbReference>
<dbReference type="InterPro" id="IPR013429">
    <property type="entry name" value="Regulatory_FmdB_Zinc_ribbon"/>
</dbReference>
<organism evidence="2 3">
    <name type="scientific">Crateriforma conspicua</name>
    <dbReference type="NCBI Taxonomy" id="2527996"/>
    <lineage>
        <taxon>Bacteria</taxon>
        <taxon>Pseudomonadati</taxon>
        <taxon>Planctomycetota</taxon>
        <taxon>Planctomycetia</taxon>
        <taxon>Planctomycetales</taxon>
        <taxon>Planctomycetaceae</taxon>
        <taxon>Crateriforma</taxon>
    </lineage>
</organism>
<gene>
    <name evidence="2" type="ORF">Pan14r_13300</name>
</gene>
<name>A0A5C5Y009_9PLAN</name>
<dbReference type="AlphaFoldDB" id="A0A5C5Y009"/>
<reference evidence="2 3" key="1">
    <citation type="submission" date="2019-02" db="EMBL/GenBank/DDBJ databases">
        <title>Deep-cultivation of Planctomycetes and their phenomic and genomic characterization uncovers novel biology.</title>
        <authorList>
            <person name="Wiegand S."/>
            <person name="Jogler M."/>
            <person name="Boedeker C."/>
            <person name="Pinto D."/>
            <person name="Vollmers J."/>
            <person name="Rivas-Marin E."/>
            <person name="Kohn T."/>
            <person name="Peeters S.H."/>
            <person name="Heuer A."/>
            <person name="Rast P."/>
            <person name="Oberbeckmann S."/>
            <person name="Bunk B."/>
            <person name="Jeske O."/>
            <person name="Meyerdierks A."/>
            <person name="Storesund J.E."/>
            <person name="Kallscheuer N."/>
            <person name="Luecker S."/>
            <person name="Lage O.M."/>
            <person name="Pohl T."/>
            <person name="Merkel B.J."/>
            <person name="Hornburger P."/>
            <person name="Mueller R.-W."/>
            <person name="Bruemmer F."/>
            <person name="Labrenz M."/>
            <person name="Spormann A.M."/>
            <person name="Op Den Camp H."/>
            <person name="Overmann J."/>
            <person name="Amann R."/>
            <person name="Jetten M.S.M."/>
            <person name="Mascher T."/>
            <person name="Medema M.H."/>
            <person name="Devos D.P."/>
            <person name="Kaster A.-K."/>
            <person name="Ovreas L."/>
            <person name="Rohde M."/>
            <person name="Galperin M.Y."/>
            <person name="Jogler C."/>
        </authorList>
    </citation>
    <scope>NUCLEOTIDE SEQUENCE [LARGE SCALE GENOMIC DNA]</scope>
    <source>
        <strain evidence="2 3">Pan14r</strain>
    </source>
</reference>
<keyword evidence="3" id="KW-1185">Reference proteome</keyword>
<dbReference type="NCBIfam" id="TIGR02605">
    <property type="entry name" value="CxxC_CxxC_SSSS"/>
    <property type="match status" value="1"/>
</dbReference>
<dbReference type="OrthoDB" id="9813321at2"/>
<dbReference type="RefSeq" id="WP_145298391.1">
    <property type="nucleotide sequence ID" value="NZ_CP036319.1"/>
</dbReference>
<accession>A0A5C5Y009</accession>
<comment type="caution">
    <text evidence="2">The sequence shown here is derived from an EMBL/GenBank/DDBJ whole genome shotgun (WGS) entry which is preliminary data.</text>
</comment>
<evidence type="ECO:0000313" key="2">
    <source>
        <dbReference type="EMBL" id="TWT69046.1"/>
    </source>
</evidence>